<dbReference type="PANTHER" id="PTHR43877">
    <property type="entry name" value="AMINOALKYLPHOSPHONATE N-ACETYLTRANSFERASE-RELATED-RELATED"/>
    <property type="match status" value="1"/>
</dbReference>
<dbReference type="CDD" id="cd04301">
    <property type="entry name" value="NAT_SF"/>
    <property type="match status" value="1"/>
</dbReference>
<evidence type="ECO:0000256" key="2">
    <source>
        <dbReference type="ARBA" id="ARBA00023315"/>
    </source>
</evidence>
<comment type="caution">
    <text evidence="4">The sequence shown here is derived from an EMBL/GenBank/DDBJ whole genome shotgun (WGS) entry which is preliminary data.</text>
</comment>
<protein>
    <submittedName>
        <fullName evidence="4">GNAT family N-acetyltransferase</fullName>
    </submittedName>
</protein>
<evidence type="ECO:0000313" key="4">
    <source>
        <dbReference type="EMBL" id="MXN47638.1"/>
    </source>
</evidence>
<organism evidence="4 5">
    <name type="scientific">Shinella kummerowiae</name>
    <dbReference type="NCBI Taxonomy" id="417745"/>
    <lineage>
        <taxon>Bacteria</taxon>
        <taxon>Pseudomonadati</taxon>
        <taxon>Pseudomonadota</taxon>
        <taxon>Alphaproteobacteria</taxon>
        <taxon>Hyphomicrobiales</taxon>
        <taxon>Rhizobiaceae</taxon>
        <taxon>Shinella</taxon>
    </lineage>
</organism>
<keyword evidence="5" id="KW-1185">Reference proteome</keyword>
<evidence type="ECO:0000256" key="1">
    <source>
        <dbReference type="ARBA" id="ARBA00022679"/>
    </source>
</evidence>
<dbReference type="EMBL" id="WUMK01000008">
    <property type="protein sequence ID" value="MXN47638.1"/>
    <property type="molecule type" value="Genomic_DNA"/>
</dbReference>
<dbReference type="Pfam" id="PF00583">
    <property type="entry name" value="Acetyltransf_1"/>
    <property type="match status" value="1"/>
</dbReference>
<dbReference type="InterPro" id="IPR050832">
    <property type="entry name" value="Bact_Acetyltransf"/>
</dbReference>
<dbReference type="GO" id="GO:0016747">
    <property type="term" value="F:acyltransferase activity, transferring groups other than amino-acyl groups"/>
    <property type="evidence" value="ECO:0007669"/>
    <property type="project" value="InterPro"/>
</dbReference>
<dbReference type="InterPro" id="IPR016181">
    <property type="entry name" value="Acyl_CoA_acyltransferase"/>
</dbReference>
<dbReference type="InterPro" id="IPR000182">
    <property type="entry name" value="GNAT_dom"/>
</dbReference>
<reference evidence="4 5" key="1">
    <citation type="submission" date="2019-12" db="EMBL/GenBank/DDBJ databases">
        <title>Shinella kummerowiae sp. nov., a symbiotic bacterium isolated from root nodules of the herbal legume Kummerowia stipulacea.</title>
        <authorList>
            <person name="Gao J."/>
        </authorList>
    </citation>
    <scope>NUCLEOTIDE SEQUENCE [LARGE SCALE GENOMIC DNA]</scope>
    <source>
        <strain evidence="4 5">CCBAU 25048</strain>
    </source>
</reference>
<keyword evidence="1 4" id="KW-0808">Transferase</keyword>
<evidence type="ECO:0000259" key="3">
    <source>
        <dbReference type="PROSITE" id="PS51186"/>
    </source>
</evidence>
<name>A0A6N8SIV9_9HYPH</name>
<feature type="domain" description="N-acetyltransferase" evidence="3">
    <location>
        <begin position="6"/>
        <end position="168"/>
    </location>
</feature>
<dbReference type="Proteomes" id="UP000435802">
    <property type="component" value="Unassembled WGS sequence"/>
</dbReference>
<dbReference type="Gene3D" id="3.40.630.30">
    <property type="match status" value="1"/>
</dbReference>
<dbReference type="OrthoDB" id="9799154at2"/>
<evidence type="ECO:0000313" key="5">
    <source>
        <dbReference type="Proteomes" id="UP000435802"/>
    </source>
</evidence>
<proteinExistence type="predicted"/>
<keyword evidence="2" id="KW-0012">Acyltransferase</keyword>
<dbReference type="SUPFAM" id="SSF55729">
    <property type="entry name" value="Acyl-CoA N-acyltransferases (Nat)"/>
    <property type="match status" value="1"/>
</dbReference>
<dbReference type="AlphaFoldDB" id="A0A6N8SIV9"/>
<dbReference type="RefSeq" id="WP_160861161.1">
    <property type="nucleotide sequence ID" value="NZ_JAODWE010000009.1"/>
</dbReference>
<dbReference type="PROSITE" id="PS51186">
    <property type="entry name" value="GNAT"/>
    <property type="match status" value="1"/>
</dbReference>
<gene>
    <name evidence="4" type="ORF">GR138_20760</name>
</gene>
<accession>A0A6N8SIV9</accession>
<sequence length="168" mass="18837">MKTLSIDVRRAEPQDARAISEVHRVSWLQAYGGLIPHIPLNQMVDRRGETWWRKATRGPATLLVLDVAGTVAGYATLGLNRARALPQEGEIYELYLRPEYQGIGLGRLLFGEAQRLLKSLGCNGLIVWCLEDSEHADRFFRSAGGRDIAEGMENFGDKELKKVGFVWP</sequence>